<dbReference type="InterPro" id="IPR013780">
    <property type="entry name" value="Glyco_hydro_b"/>
</dbReference>
<dbReference type="Gene3D" id="3.20.20.70">
    <property type="entry name" value="Aldolase class I"/>
    <property type="match status" value="2"/>
</dbReference>
<feature type="signal peptide" evidence="6">
    <location>
        <begin position="1"/>
        <end position="19"/>
    </location>
</feature>
<accession>A0A8H7ISP8</accession>
<reference evidence="9" key="1">
    <citation type="submission" date="2018-12" db="EMBL/GenBank/DDBJ databases">
        <authorList>
            <person name="Syme R.A."/>
            <person name="Farfan-Caceres L."/>
            <person name="Lichtenzveig J."/>
        </authorList>
    </citation>
    <scope>NUCLEOTIDE SEQUENCE</scope>
    <source>
        <strain evidence="9">Al4</strain>
    </source>
</reference>
<dbReference type="Pfam" id="PF16875">
    <property type="entry name" value="Glyco_hydro_36N"/>
    <property type="match status" value="1"/>
</dbReference>
<keyword evidence="6" id="KW-0732">Signal</keyword>
<evidence type="ECO:0000313" key="9">
    <source>
        <dbReference type="EMBL" id="KAF9690754.1"/>
    </source>
</evidence>
<dbReference type="EC" id="3.2.1.22" evidence="2 5"/>
<dbReference type="EMBL" id="RZGK01000022">
    <property type="protein sequence ID" value="KAF9690754.1"/>
    <property type="molecule type" value="Genomic_DNA"/>
</dbReference>
<comment type="function">
    <text evidence="5">Hydrolyzes a variety of simple alpha-D-galactoside as well as more complex molecules such as oligosaccharides and polysaccharides.</text>
</comment>
<dbReference type="Gene3D" id="2.70.98.60">
    <property type="entry name" value="alpha-galactosidase from lactobacil brevis"/>
    <property type="match status" value="1"/>
</dbReference>
<dbReference type="InterPro" id="IPR031704">
    <property type="entry name" value="Glyco_hydro_36_N"/>
</dbReference>
<keyword evidence="4 5" id="KW-0326">Glycosidase</keyword>
<keyword evidence="3 5" id="KW-0378">Hydrolase</keyword>
<evidence type="ECO:0000256" key="2">
    <source>
        <dbReference type="ARBA" id="ARBA00012755"/>
    </source>
</evidence>
<gene>
    <name evidence="9" type="ORF">EKO04_011163</name>
</gene>
<dbReference type="Pfam" id="PF02065">
    <property type="entry name" value="Melibiase"/>
    <property type="match status" value="2"/>
</dbReference>
<evidence type="ECO:0000256" key="6">
    <source>
        <dbReference type="SAM" id="SignalP"/>
    </source>
</evidence>
<dbReference type="AlphaFoldDB" id="A0A8H7ISP8"/>
<evidence type="ECO:0000256" key="1">
    <source>
        <dbReference type="ARBA" id="ARBA00001255"/>
    </source>
</evidence>
<comment type="catalytic activity">
    <reaction evidence="1 5">
        <text>Hydrolysis of terminal, non-reducing alpha-D-galactose residues in alpha-D-galactosides, including galactose oligosaccharides, galactomannans and galactolipids.</text>
        <dbReference type="EC" id="3.2.1.22"/>
    </reaction>
</comment>
<feature type="domain" description="Glycosyl hydrolase family 36 N-terminal" evidence="8">
    <location>
        <begin position="50"/>
        <end position="291"/>
    </location>
</feature>
<dbReference type="InterPro" id="IPR038417">
    <property type="entry name" value="Alpga-gal_N_sf"/>
</dbReference>
<dbReference type="PIRSF" id="PIRSF005536">
    <property type="entry name" value="Agal"/>
    <property type="match status" value="1"/>
</dbReference>
<organism evidence="9 10">
    <name type="scientific">Ascochyta lentis</name>
    <dbReference type="NCBI Taxonomy" id="205686"/>
    <lineage>
        <taxon>Eukaryota</taxon>
        <taxon>Fungi</taxon>
        <taxon>Dikarya</taxon>
        <taxon>Ascomycota</taxon>
        <taxon>Pezizomycotina</taxon>
        <taxon>Dothideomycetes</taxon>
        <taxon>Pleosporomycetidae</taxon>
        <taxon>Pleosporales</taxon>
        <taxon>Pleosporineae</taxon>
        <taxon>Didymellaceae</taxon>
        <taxon>Ascochyta</taxon>
    </lineage>
</organism>
<sequence length="697" mass="76290">MLCSTKLFASVVLAGVVAAQDAIEANGGNFTLTGDDSSYLFHVNTENGDLISDHFGAPVTDFIPPAYILPWGWHDNKANDRREFPDVGRSDIRLPAIHIEHSDGDTVSAFLYQSHEIVPGKPSIPGFPATYGGDADVTTLQVQLYDNVSAVGAVLSYSIFPKYNAIARSFKLTNNGTGDIVIERAASFSFDFPNLDFEVIVPHGDWYHEFNTVRRKVEYGETSFRSTEGYAGHTHNPFYALVSPSTTESSGEAWGFNLVWSGSFEATIEKASNGYVRALLGLNPLHSSIRVAPGGTFQSPEAVAVYSSSGIGGVSRSYHDLYKNHLSRHKATHETRPILLNSWEGLSFNINDTALVDLAGQAADLGIELFVNDDGWFGVEYPRNNDSLGLGDWTPNPAKFPNGLTPYIDQVVRIDVANASTNASTNTPMKFGIWVEPEMVNLNSTLYKEHPDWILHAGMHELARPSDSYQYILGLYHVIETLTTKYPDVLWEGCASGGGRFDAGLLHYWPQHWTSDNTDAADRLQIQLGTSLVYPPSAMGCHISKSPNGVTGRATSFTYRGHVALMCGSFGLELNPHELSEEETAALPGIMAEAHRINPIVISGQFYRLAGPQDSNWPAVQFVSADGNEAVVIAFQQQYTTKPAAPPLRLQGLDPKARYFNSLDNGTYSGATYANAGINAGWDRGVYQSKLIWLEKQ</sequence>
<evidence type="ECO:0000313" key="10">
    <source>
        <dbReference type="Proteomes" id="UP000651452"/>
    </source>
</evidence>
<feature type="domain" description="Glycosyl hydrolase family 36 C-terminal" evidence="7">
    <location>
        <begin position="617"/>
        <end position="694"/>
    </location>
</feature>
<keyword evidence="10" id="KW-1185">Reference proteome</keyword>
<dbReference type="InterPro" id="IPR013785">
    <property type="entry name" value="Aldolase_TIM"/>
</dbReference>
<feature type="chain" id="PRO_5034898833" description="Alpha-galactosidase" evidence="6">
    <location>
        <begin position="20"/>
        <end position="697"/>
    </location>
</feature>
<dbReference type="InterPro" id="IPR050985">
    <property type="entry name" value="Alpha-glycosidase_related"/>
</dbReference>
<comment type="caution">
    <text evidence="9">The sequence shown here is derived from an EMBL/GenBank/DDBJ whole genome shotgun (WGS) entry which is preliminary data.</text>
</comment>
<dbReference type="Gene3D" id="2.60.40.1180">
    <property type="entry name" value="Golgi alpha-mannosidase II"/>
    <property type="match status" value="1"/>
</dbReference>
<evidence type="ECO:0000259" key="7">
    <source>
        <dbReference type="Pfam" id="PF16874"/>
    </source>
</evidence>
<evidence type="ECO:0000259" key="8">
    <source>
        <dbReference type="Pfam" id="PF16875"/>
    </source>
</evidence>
<dbReference type="PRINTS" id="PR00743">
    <property type="entry name" value="GLHYDRLASE36"/>
</dbReference>
<evidence type="ECO:0000256" key="5">
    <source>
        <dbReference type="PIRNR" id="PIRNR005536"/>
    </source>
</evidence>
<name>A0A8H7ISP8_9PLEO</name>
<evidence type="ECO:0000256" key="4">
    <source>
        <dbReference type="ARBA" id="ARBA00023295"/>
    </source>
</evidence>
<dbReference type="PANTHER" id="PTHR43053">
    <property type="entry name" value="GLYCOSIDASE FAMILY 31"/>
    <property type="match status" value="1"/>
</dbReference>
<reference evidence="9" key="2">
    <citation type="submission" date="2020-09" db="EMBL/GenBank/DDBJ databases">
        <title>Reference genome assembly for Australian Ascochyta lentis isolate Al4.</title>
        <authorList>
            <person name="Lee R.C."/>
            <person name="Farfan-Caceres L.M."/>
            <person name="Debler J.W."/>
            <person name="Williams A.H."/>
            <person name="Henares B.M."/>
        </authorList>
    </citation>
    <scope>NUCLEOTIDE SEQUENCE</scope>
    <source>
        <strain evidence="9">Al4</strain>
    </source>
</reference>
<dbReference type="CDD" id="cd14791">
    <property type="entry name" value="GH36"/>
    <property type="match status" value="1"/>
</dbReference>
<dbReference type="PANTHER" id="PTHR43053:SF3">
    <property type="entry name" value="ALPHA-GALACTOSIDASE C-RELATED"/>
    <property type="match status" value="1"/>
</dbReference>
<dbReference type="Pfam" id="PF16874">
    <property type="entry name" value="Glyco_hydro_36C"/>
    <property type="match status" value="1"/>
</dbReference>
<comment type="similarity">
    <text evidence="5">Belongs to the glycosyl hydrolase.</text>
</comment>
<dbReference type="SUPFAM" id="SSF51445">
    <property type="entry name" value="(Trans)glycosidases"/>
    <property type="match status" value="1"/>
</dbReference>
<protein>
    <recommendedName>
        <fullName evidence="2 5">Alpha-galactosidase</fullName>
        <ecNumber evidence="2 5">3.2.1.22</ecNumber>
    </recommendedName>
</protein>
<dbReference type="Proteomes" id="UP000651452">
    <property type="component" value="Unassembled WGS sequence"/>
</dbReference>
<dbReference type="InterPro" id="IPR017853">
    <property type="entry name" value="GH"/>
</dbReference>
<proteinExistence type="inferred from homology"/>
<dbReference type="OrthoDB" id="5795902at2759"/>
<evidence type="ECO:0000256" key="3">
    <source>
        <dbReference type="ARBA" id="ARBA00022801"/>
    </source>
</evidence>
<dbReference type="InterPro" id="IPR031705">
    <property type="entry name" value="Glyco_hydro_36_C"/>
</dbReference>
<dbReference type="InterPro" id="IPR002252">
    <property type="entry name" value="Glyco_hydro_36"/>
</dbReference>
<dbReference type="GO" id="GO:0004557">
    <property type="term" value="F:alpha-galactosidase activity"/>
    <property type="evidence" value="ECO:0007669"/>
    <property type="project" value="UniProtKB-UniRule"/>
</dbReference>
<dbReference type="GO" id="GO:0016052">
    <property type="term" value="P:carbohydrate catabolic process"/>
    <property type="evidence" value="ECO:0007669"/>
    <property type="project" value="InterPro"/>
</dbReference>